<dbReference type="Pfam" id="PF00884">
    <property type="entry name" value="Sulfatase"/>
    <property type="match status" value="1"/>
</dbReference>
<dbReference type="CDD" id="cd16034">
    <property type="entry name" value="sulfatase_like"/>
    <property type="match status" value="1"/>
</dbReference>
<comment type="similarity">
    <text evidence="1">Belongs to the sulfatase family.</text>
</comment>
<dbReference type="InterPro" id="IPR024607">
    <property type="entry name" value="Sulfatase_CS"/>
</dbReference>
<keyword evidence="3" id="KW-0378">Hydrolase</keyword>
<accession>W0FNS8</accession>
<dbReference type="InterPro" id="IPR050738">
    <property type="entry name" value="Sulfatase"/>
</dbReference>
<dbReference type="GO" id="GO:0046872">
    <property type="term" value="F:metal ion binding"/>
    <property type="evidence" value="ECO:0007669"/>
    <property type="project" value="UniProtKB-KW"/>
</dbReference>
<keyword evidence="4" id="KW-0106">Calcium</keyword>
<evidence type="ECO:0000256" key="1">
    <source>
        <dbReference type="ARBA" id="ARBA00008779"/>
    </source>
</evidence>
<protein>
    <submittedName>
        <fullName evidence="6">Putative sulfatase</fullName>
    </submittedName>
</protein>
<dbReference type="Gene3D" id="3.30.1120.10">
    <property type="match status" value="1"/>
</dbReference>
<evidence type="ECO:0000256" key="2">
    <source>
        <dbReference type="ARBA" id="ARBA00022723"/>
    </source>
</evidence>
<evidence type="ECO:0000256" key="3">
    <source>
        <dbReference type="ARBA" id="ARBA00022801"/>
    </source>
</evidence>
<dbReference type="InterPro" id="IPR017850">
    <property type="entry name" value="Alkaline_phosphatase_core_sf"/>
</dbReference>
<reference evidence="6" key="1">
    <citation type="journal article" date="2013" name="PLoS ONE">
        <title>Metagenomic insights into the carbohydrate-active enzymes carried by the microorganisms adhering to solid digesta in the rumen of cows.</title>
        <authorList>
            <person name="Wang L."/>
            <person name="Hatem A."/>
            <person name="Catalyurek U.V."/>
            <person name="Morrison M."/>
            <person name="Yu Z."/>
        </authorList>
    </citation>
    <scope>NUCLEOTIDE SEQUENCE</scope>
</reference>
<dbReference type="PROSITE" id="PS00149">
    <property type="entry name" value="SULFATASE_2"/>
    <property type="match status" value="1"/>
</dbReference>
<evidence type="ECO:0000256" key="4">
    <source>
        <dbReference type="ARBA" id="ARBA00022837"/>
    </source>
</evidence>
<organism evidence="6">
    <name type="scientific">uncultured bacterium Contig99</name>
    <dbReference type="NCBI Taxonomy" id="1393639"/>
    <lineage>
        <taxon>Bacteria</taxon>
        <taxon>environmental samples</taxon>
    </lineage>
</organism>
<dbReference type="PANTHER" id="PTHR42693:SF53">
    <property type="entry name" value="ENDO-4-O-SULFATASE"/>
    <property type="match status" value="1"/>
</dbReference>
<dbReference type="Gene3D" id="3.40.720.10">
    <property type="entry name" value="Alkaline Phosphatase, subunit A"/>
    <property type="match status" value="1"/>
</dbReference>
<name>W0FNS8_9BACT</name>
<sequence length="469" mass="53826">MRKAALFPKAAFFPEREEIMEKRKNAIWIMSDQQRAMMLSCNGDPNLHTPEIDTLANMGVNFSSAVGGFPLCCPCRGSMLTGLYPHHCVPGHEYQLPPQQPTIAHVLNENGYHTAYIGKWHLDGFHERDGRAAFHIIPPERRGGFQYWVGYENNNSQYDCWVHGGEGESAFHYRLPGYETDELTNLLLRYLEGRRGKDEPFFAVLSVQPPHNPYIAPPEYMARFQPQQMRLRANVPPIPRIEQQARQSYAGACAMVENLDWNVGRVRAKLDELGMADDTHILFFSDHGDMHGSHGMCHKTNPYEESIRVPFIMGGGRTHYGAASNVRVDYPINHVDVAPTTLGLLGVPVPEWMEGTDYSAVRFRSWLDRRPLPEYPDSAYIQNVVPTRHPHSTDLPWRGLVTRDGWKYVCLPNTPWLMFDLNEDPYEFVNLAHNTVYLKKRMELNERLRKWVEDTGDAFDVPAIEPLHW</sequence>
<dbReference type="GO" id="GO:0004065">
    <property type="term" value="F:arylsulfatase activity"/>
    <property type="evidence" value="ECO:0007669"/>
    <property type="project" value="TreeGrafter"/>
</dbReference>
<dbReference type="InterPro" id="IPR000917">
    <property type="entry name" value="Sulfatase_N"/>
</dbReference>
<proteinExistence type="inferred from homology"/>
<dbReference type="PANTHER" id="PTHR42693">
    <property type="entry name" value="ARYLSULFATASE FAMILY MEMBER"/>
    <property type="match status" value="1"/>
</dbReference>
<dbReference type="SUPFAM" id="SSF53649">
    <property type="entry name" value="Alkaline phosphatase-like"/>
    <property type="match status" value="1"/>
</dbReference>
<dbReference type="EMBL" id="KC246794">
    <property type="protein sequence ID" value="AHF24452.1"/>
    <property type="molecule type" value="Genomic_DNA"/>
</dbReference>
<dbReference type="AlphaFoldDB" id="W0FNS8"/>
<keyword evidence="2" id="KW-0479">Metal-binding</keyword>
<evidence type="ECO:0000259" key="5">
    <source>
        <dbReference type="Pfam" id="PF00884"/>
    </source>
</evidence>
<feature type="domain" description="Sulfatase N-terminal" evidence="5">
    <location>
        <begin position="24"/>
        <end position="347"/>
    </location>
</feature>
<evidence type="ECO:0000313" key="6">
    <source>
        <dbReference type="EMBL" id="AHF24452.1"/>
    </source>
</evidence>